<feature type="signal peptide" evidence="15">
    <location>
        <begin position="1"/>
        <end position="20"/>
    </location>
</feature>
<feature type="transmembrane region" description="Helical" evidence="14">
    <location>
        <begin position="313"/>
        <end position="338"/>
    </location>
</feature>
<feature type="transmembrane region" description="Helical" evidence="14">
    <location>
        <begin position="118"/>
        <end position="136"/>
    </location>
</feature>
<gene>
    <name evidence="18" type="ORF">N7458_008973</name>
</gene>
<evidence type="ECO:0000313" key="18">
    <source>
        <dbReference type="EMBL" id="KAJ5437975.1"/>
    </source>
</evidence>
<dbReference type="PANTHER" id="PTHR33048">
    <property type="entry name" value="PTH11-LIKE INTEGRAL MEMBRANE PROTEIN (AFU_ORTHOLOGUE AFUA_5G11245)"/>
    <property type="match status" value="1"/>
</dbReference>
<keyword evidence="8 15" id="KW-0732">Signal</keyword>
<evidence type="ECO:0000256" key="10">
    <source>
        <dbReference type="ARBA" id="ARBA00023136"/>
    </source>
</evidence>
<evidence type="ECO:0000256" key="7">
    <source>
        <dbReference type="ARBA" id="ARBA00022692"/>
    </source>
</evidence>
<evidence type="ECO:0000256" key="8">
    <source>
        <dbReference type="ARBA" id="ARBA00022729"/>
    </source>
</evidence>
<sequence length="436" mass="48200">MQMVKIAVLVAFLFAATANAGEEQLAAMLPSCAVGSMADFLTLVGVDPTDNVKLECMMSSMSQTSCAATDQKCLCMDAKYTAVLEECVLASCTIRQSLTTKNVTTSACGAPIRDRTKVVSYSGVGGCIVALIAYILRMVARFKCSGTIGIDDWTMTLTMCLVIPLSALSAVLANAGLGRDMWTIPLDNITRILYLYFWSELLYLSILPLTKISILCFYLRIFPERRFRIVTYFVIGLNLSYLVVFILISVFQCRPQPGAWLHWDGEGNYQCNNINAQGWAAATFNMVLDIIVMVLPLRQLYQLNLSMRKKSYVMCMFGLGIFVTLVSILRLSSLIHFAATQNLTWDYVTVGYWSTVECDVGVICACLPAIRSLLRQAAPGMFGDTEQNKSYGMNSHTRGNSRLDGSIIVQGKGESRQFYPLGDIETSSQAQLHHRT</sequence>
<evidence type="ECO:0008006" key="20">
    <source>
        <dbReference type="Google" id="ProtNLM"/>
    </source>
</evidence>
<proteinExistence type="inferred from homology"/>
<feature type="chain" id="PRO_5042068741" description="Extracellular membrane protein CFEM domain-containing protein" evidence="15">
    <location>
        <begin position="21"/>
        <end position="436"/>
    </location>
</feature>
<keyword evidence="12" id="KW-0449">Lipoprotein</keyword>
<dbReference type="Proteomes" id="UP001213681">
    <property type="component" value="Unassembled WGS sequence"/>
</dbReference>
<feature type="transmembrane region" description="Helical" evidence="14">
    <location>
        <begin position="157"/>
        <end position="175"/>
    </location>
</feature>
<dbReference type="InterPro" id="IPR008427">
    <property type="entry name" value="Extracellular_membr_CFEM_dom"/>
</dbReference>
<reference evidence="18" key="2">
    <citation type="journal article" date="2023" name="IMA Fungus">
        <title>Comparative genomic study of the Penicillium genus elucidates a diverse pangenome and 15 lateral gene transfer events.</title>
        <authorList>
            <person name="Petersen C."/>
            <person name="Sorensen T."/>
            <person name="Nielsen M.R."/>
            <person name="Sondergaard T.E."/>
            <person name="Sorensen J.L."/>
            <person name="Fitzpatrick D.A."/>
            <person name="Frisvad J.C."/>
            <person name="Nielsen K.L."/>
        </authorList>
    </citation>
    <scope>NUCLEOTIDE SEQUENCE</scope>
    <source>
        <strain evidence="18">IBT 16125</strain>
    </source>
</reference>
<keyword evidence="5" id="KW-0964">Secreted</keyword>
<dbReference type="PANTHER" id="PTHR33048:SF160">
    <property type="entry name" value="SAT4 FAMILY MEMBRANE PROTEIN"/>
    <property type="match status" value="1"/>
</dbReference>
<dbReference type="GO" id="GO:0098552">
    <property type="term" value="C:side of membrane"/>
    <property type="evidence" value="ECO:0007669"/>
    <property type="project" value="UniProtKB-KW"/>
</dbReference>
<evidence type="ECO:0000256" key="3">
    <source>
        <dbReference type="ARBA" id="ARBA00004613"/>
    </source>
</evidence>
<reference evidence="18" key="1">
    <citation type="submission" date="2022-12" db="EMBL/GenBank/DDBJ databases">
        <authorList>
            <person name="Petersen C."/>
        </authorList>
    </citation>
    <scope>NUCLEOTIDE SEQUENCE</scope>
    <source>
        <strain evidence="18">IBT 16125</strain>
    </source>
</reference>
<evidence type="ECO:0000256" key="14">
    <source>
        <dbReference type="SAM" id="Phobius"/>
    </source>
</evidence>
<comment type="subcellular location">
    <subcellularLocation>
        <location evidence="2">Membrane</location>
        <topology evidence="2">Lipid-anchor</topology>
        <topology evidence="2">GPI-anchor</topology>
    </subcellularLocation>
    <subcellularLocation>
        <location evidence="1">Membrane</location>
        <topology evidence="1">Multi-pass membrane protein</topology>
    </subcellularLocation>
    <subcellularLocation>
        <location evidence="3">Secreted</location>
    </subcellularLocation>
</comment>
<keyword evidence="9 14" id="KW-1133">Transmembrane helix</keyword>
<feature type="transmembrane region" description="Helical" evidence="14">
    <location>
        <begin position="279"/>
        <end position="301"/>
    </location>
</feature>
<evidence type="ECO:0000256" key="2">
    <source>
        <dbReference type="ARBA" id="ARBA00004589"/>
    </source>
</evidence>
<evidence type="ECO:0000256" key="4">
    <source>
        <dbReference type="ARBA" id="ARBA00010031"/>
    </source>
</evidence>
<keyword evidence="6" id="KW-0336">GPI-anchor</keyword>
<protein>
    <recommendedName>
        <fullName evidence="20">Extracellular membrane protein CFEM domain-containing protein</fullName>
    </recommendedName>
</protein>
<evidence type="ECO:0000256" key="1">
    <source>
        <dbReference type="ARBA" id="ARBA00004141"/>
    </source>
</evidence>
<dbReference type="EMBL" id="JAPVEA010000008">
    <property type="protein sequence ID" value="KAJ5437975.1"/>
    <property type="molecule type" value="Genomic_DNA"/>
</dbReference>
<organism evidence="18 19">
    <name type="scientific">Penicillium daleae</name>
    <dbReference type="NCBI Taxonomy" id="63821"/>
    <lineage>
        <taxon>Eukaryota</taxon>
        <taxon>Fungi</taxon>
        <taxon>Dikarya</taxon>
        <taxon>Ascomycota</taxon>
        <taxon>Pezizomycotina</taxon>
        <taxon>Eurotiomycetes</taxon>
        <taxon>Eurotiomycetidae</taxon>
        <taxon>Eurotiales</taxon>
        <taxon>Aspergillaceae</taxon>
        <taxon>Penicillium</taxon>
    </lineage>
</organism>
<evidence type="ECO:0000313" key="19">
    <source>
        <dbReference type="Proteomes" id="UP001213681"/>
    </source>
</evidence>
<keyword evidence="11" id="KW-1015">Disulfide bond</keyword>
<feature type="transmembrane region" description="Helical" evidence="14">
    <location>
        <begin position="195"/>
        <end position="218"/>
    </location>
</feature>
<evidence type="ECO:0000256" key="15">
    <source>
        <dbReference type="SAM" id="SignalP"/>
    </source>
</evidence>
<evidence type="ECO:0000256" key="6">
    <source>
        <dbReference type="ARBA" id="ARBA00022622"/>
    </source>
</evidence>
<evidence type="ECO:0000256" key="5">
    <source>
        <dbReference type="ARBA" id="ARBA00022525"/>
    </source>
</evidence>
<dbReference type="GO" id="GO:0005576">
    <property type="term" value="C:extracellular region"/>
    <property type="evidence" value="ECO:0007669"/>
    <property type="project" value="UniProtKB-SubCell"/>
</dbReference>
<keyword evidence="19" id="KW-1185">Reference proteome</keyword>
<name>A0AAD6BWN5_9EURO</name>
<feature type="domain" description="Rhodopsin" evidence="17">
    <location>
        <begin position="136"/>
        <end position="375"/>
    </location>
</feature>
<dbReference type="Pfam" id="PF05730">
    <property type="entry name" value="CFEM"/>
    <property type="match status" value="1"/>
</dbReference>
<dbReference type="RefSeq" id="XP_056761204.1">
    <property type="nucleotide sequence ID" value="XM_056912355.1"/>
</dbReference>
<dbReference type="InterPro" id="IPR049326">
    <property type="entry name" value="Rhodopsin_dom_fungi"/>
</dbReference>
<accession>A0AAD6BWN5</accession>
<evidence type="ECO:0000256" key="11">
    <source>
        <dbReference type="ARBA" id="ARBA00023157"/>
    </source>
</evidence>
<feature type="domain" description="CFEM" evidence="16">
    <location>
        <begin position="53"/>
        <end position="108"/>
    </location>
</feature>
<dbReference type="GeneID" id="81602598"/>
<keyword evidence="10 14" id="KW-0472">Membrane</keyword>
<evidence type="ECO:0000256" key="9">
    <source>
        <dbReference type="ARBA" id="ARBA00022989"/>
    </source>
</evidence>
<dbReference type="Pfam" id="PF20684">
    <property type="entry name" value="Fung_rhodopsin"/>
    <property type="match status" value="1"/>
</dbReference>
<comment type="caution">
    <text evidence="18">The sequence shown here is derived from an EMBL/GenBank/DDBJ whole genome shotgun (WGS) entry which is preliminary data.</text>
</comment>
<evidence type="ECO:0000256" key="12">
    <source>
        <dbReference type="ARBA" id="ARBA00023288"/>
    </source>
</evidence>
<feature type="transmembrane region" description="Helical" evidence="14">
    <location>
        <begin position="230"/>
        <end position="251"/>
    </location>
</feature>
<dbReference type="AlphaFoldDB" id="A0AAD6BWN5"/>
<evidence type="ECO:0000259" key="16">
    <source>
        <dbReference type="Pfam" id="PF05730"/>
    </source>
</evidence>
<comment type="similarity">
    <text evidence="4">Belongs to the RBT5 family.</text>
</comment>
<evidence type="ECO:0000259" key="17">
    <source>
        <dbReference type="Pfam" id="PF20684"/>
    </source>
</evidence>
<evidence type="ECO:0000256" key="13">
    <source>
        <dbReference type="ARBA" id="ARBA00038359"/>
    </source>
</evidence>
<dbReference type="InterPro" id="IPR052337">
    <property type="entry name" value="SAT4-like"/>
</dbReference>
<keyword evidence="6" id="KW-0325">Glycoprotein</keyword>
<keyword evidence="7 14" id="KW-0812">Transmembrane</keyword>
<comment type="similarity">
    <text evidence="13">Belongs to the SAT4 family.</text>
</comment>